<feature type="compositionally biased region" description="Low complexity" evidence="1">
    <location>
        <begin position="72"/>
        <end position="82"/>
    </location>
</feature>
<keyword evidence="3" id="KW-1185">Reference proteome</keyword>
<dbReference type="AlphaFoldDB" id="A0AAD9KGV8"/>
<feature type="compositionally biased region" description="Polar residues" evidence="1">
    <location>
        <begin position="89"/>
        <end position="99"/>
    </location>
</feature>
<sequence length="372" mass="42574">MEYPEIQVITVHSQDRMIQAKFEQASAPGSDDRYSVSPARKRFIVAVFKVVSELAAQRDRKTREEEQERRQQSSPKQQNNKSGTLPPLTRQQSRPSRAQSPKKPQKHGAHPSICSETSIQKQAEALLNRVPDELPDIPAKAPETAFARRTGGMHLSSIVRLERFRKMMAKRLNSSQSAEESDPDDDAEDELPQKPRFSATLSPEAQYAMMKGYEDILLDYLRPSKPQSNYVLYRVRTPHKKVISLKVVEDNWTTAKTIERQYQQRHLLSPSDAKSSHRLDKLMPRQGARSAANGVTSLPDGRRQRIRRNACAEDAQKVKEIRLTSCFQKAMAIIDTIRTSQGWLVTSPRDRKLFRNPLKVYNKWSQGWNTTI</sequence>
<feature type="region of interest" description="Disordered" evidence="1">
    <location>
        <begin position="171"/>
        <end position="203"/>
    </location>
</feature>
<feature type="compositionally biased region" description="Acidic residues" evidence="1">
    <location>
        <begin position="179"/>
        <end position="190"/>
    </location>
</feature>
<evidence type="ECO:0000313" key="2">
    <source>
        <dbReference type="EMBL" id="KAK2170535.1"/>
    </source>
</evidence>
<organism evidence="2 3">
    <name type="scientific">Paralvinella palmiformis</name>
    <dbReference type="NCBI Taxonomy" id="53620"/>
    <lineage>
        <taxon>Eukaryota</taxon>
        <taxon>Metazoa</taxon>
        <taxon>Spiralia</taxon>
        <taxon>Lophotrochozoa</taxon>
        <taxon>Annelida</taxon>
        <taxon>Polychaeta</taxon>
        <taxon>Sedentaria</taxon>
        <taxon>Canalipalpata</taxon>
        <taxon>Terebellida</taxon>
        <taxon>Terebelliformia</taxon>
        <taxon>Alvinellidae</taxon>
        <taxon>Paralvinella</taxon>
    </lineage>
</organism>
<feature type="region of interest" description="Disordered" evidence="1">
    <location>
        <begin position="284"/>
        <end position="303"/>
    </location>
</feature>
<feature type="compositionally biased region" description="Basic and acidic residues" evidence="1">
    <location>
        <begin position="56"/>
        <end position="71"/>
    </location>
</feature>
<dbReference type="EMBL" id="JAODUP010000002">
    <property type="protein sequence ID" value="KAK2170535.1"/>
    <property type="molecule type" value="Genomic_DNA"/>
</dbReference>
<name>A0AAD9KGV8_9ANNE</name>
<feature type="region of interest" description="Disordered" evidence="1">
    <location>
        <begin position="55"/>
        <end position="114"/>
    </location>
</feature>
<dbReference type="Proteomes" id="UP001208570">
    <property type="component" value="Unassembled WGS sequence"/>
</dbReference>
<accession>A0AAD9KGV8</accession>
<gene>
    <name evidence="2" type="ORF">LSH36_2g06024</name>
</gene>
<reference evidence="2" key="1">
    <citation type="journal article" date="2023" name="Mol. Biol. Evol.">
        <title>Third-Generation Sequencing Reveals the Adaptive Role of the Epigenome in Three Deep-Sea Polychaetes.</title>
        <authorList>
            <person name="Perez M."/>
            <person name="Aroh O."/>
            <person name="Sun Y."/>
            <person name="Lan Y."/>
            <person name="Juniper S.K."/>
            <person name="Young C.R."/>
            <person name="Angers B."/>
            <person name="Qian P.Y."/>
        </authorList>
    </citation>
    <scope>NUCLEOTIDE SEQUENCE</scope>
    <source>
        <strain evidence="2">P08H-3</strain>
    </source>
</reference>
<comment type="caution">
    <text evidence="2">The sequence shown here is derived from an EMBL/GenBank/DDBJ whole genome shotgun (WGS) entry which is preliminary data.</text>
</comment>
<proteinExistence type="predicted"/>
<protein>
    <submittedName>
        <fullName evidence="2">Uncharacterized protein</fullName>
    </submittedName>
</protein>
<evidence type="ECO:0000313" key="3">
    <source>
        <dbReference type="Proteomes" id="UP001208570"/>
    </source>
</evidence>
<evidence type="ECO:0000256" key="1">
    <source>
        <dbReference type="SAM" id="MobiDB-lite"/>
    </source>
</evidence>